<accession>A0A6A6I3X7</accession>
<dbReference type="Proteomes" id="UP000800094">
    <property type="component" value="Unassembled WGS sequence"/>
</dbReference>
<protein>
    <submittedName>
        <fullName evidence="2">Uncharacterized protein</fullName>
    </submittedName>
</protein>
<dbReference type="GeneID" id="54589719"/>
<feature type="region of interest" description="Disordered" evidence="1">
    <location>
        <begin position="164"/>
        <end position="215"/>
    </location>
</feature>
<dbReference type="RefSeq" id="XP_033679646.1">
    <property type="nucleotide sequence ID" value="XM_033836389.1"/>
</dbReference>
<proteinExistence type="predicted"/>
<evidence type="ECO:0000313" key="2">
    <source>
        <dbReference type="EMBL" id="KAF2244642.1"/>
    </source>
</evidence>
<name>A0A6A6I3X7_9PLEO</name>
<organism evidence="2 3">
    <name type="scientific">Trematosphaeria pertusa</name>
    <dbReference type="NCBI Taxonomy" id="390896"/>
    <lineage>
        <taxon>Eukaryota</taxon>
        <taxon>Fungi</taxon>
        <taxon>Dikarya</taxon>
        <taxon>Ascomycota</taxon>
        <taxon>Pezizomycotina</taxon>
        <taxon>Dothideomycetes</taxon>
        <taxon>Pleosporomycetidae</taxon>
        <taxon>Pleosporales</taxon>
        <taxon>Massarineae</taxon>
        <taxon>Trematosphaeriaceae</taxon>
        <taxon>Trematosphaeria</taxon>
    </lineage>
</organism>
<evidence type="ECO:0000256" key="1">
    <source>
        <dbReference type="SAM" id="MobiDB-lite"/>
    </source>
</evidence>
<dbReference type="OrthoDB" id="3783969at2759"/>
<evidence type="ECO:0000313" key="3">
    <source>
        <dbReference type="Proteomes" id="UP000800094"/>
    </source>
</evidence>
<feature type="compositionally biased region" description="Acidic residues" evidence="1">
    <location>
        <begin position="205"/>
        <end position="215"/>
    </location>
</feature>
<dbReference type="EMBL" id="ML987202">
    <property type="protein sequence ID" value="KAF2244642.1"/>
    <property type="molecule type" value="Genomic_DNA"/>
</dbReference>
<sequence length="251" mass="28839">MLVGNKVLLFRGVPNRSKKLSCAGLDKTIVSRQTVLQQALFRCITLTIIHTDQGNGLIRTHRYLLTRHRTRNQPSPEPLAVAHPAPNTSQLLFSTSFHRRRMCYALLQTCTQCSWLLQITYPRCSHAKTHGLDPPACPNRMKRKYTDGGLCRWCRVRKGSLSGMPWEERKESSGEERQDGAMGPNIRRKRKASCVEDGEERHEESEEESECGGEYVDEVERKRNCRGETMETRCVPRLRTTLPLRPKKARH</sequence>
<keyword evidence="3" id="KW-1185">Reference proteome</keyword>
<gene>
    <name evidence="2" type="ORF">BU26DRAFT_83308</name>
</gene>
<feature type="compositionally biased region" description="Basic and acidic residues" evidence="1">
    <location>
        <begin position="166"/>
        <end position="179"/>
    </location>
</feature>
<reference evidence="2" key="1">
    <citation type="journal article" date="2020" name="Stud. Mycol.">
        <title>101 Dothideomycetes genomes: a test case for predicting lifestyles and emergence of pathogens.</title>
        <authorList>
            <person name="Haridas S."/>
            <person name="Albert R."/>
            <person name="Binder M."/>
            <person name="Bloem J."/>
            <person name="Labutti K."/>
            <person name="Salamov A."/>
            <person name="Andreopoulos B."/>
            <person name="Baker S."/>
            <person name="Barry K."/>
            <person name="Bills G."/>
            <person name="Bluhm B."/>
            <person name="Cannon C."/>
            <person name="Castanera R."/>
            <person name="Culley D."/>
            <person name="Daum C."/>
            <person name="Ezra D."/>
            <person name="Gonzalez J."/>
            <person name="Henrissat B."/>
            <person name="Kuo A."/>
            <person name="Liang C."/>
            <person name="Lipzen A."/>
            <person name="Lutzoni F."/>
            <person name="Magnuson J."/>
            <person name="Mondo S."/>
            <person name="Nolan M."/>
            <person name="Ohm R."/>
            <person name="Pangilinan J."/>
            <person name="Park H.-J."/>
            <person name="Ramirez L."/>
            <person name="Alfaro M."/>
            <person name="Sun H."/>
            <person name="Tritt A."/>
            <person name="Yoshinaga Y."/>
            <person name="Zwiers L.-H."/>
            <person name="Turgeon B."/>
            <person name="Goodwin S."/>
            <person name="Spatafora J."/>
            <person name="Crous P."/>
            <person name="Grigoriev I."/>
        </authorList>
    </citation>
    <scope>NUCLEOTIDE SEQUENCE</scope>
    <source>
        <strain evidence="2">CBS 122368</strain>
    </source>
</reference>
<dbReference type="AlphaFoldDB" id="A0A6A6I3X7"/>